<name>A0A8X6V726_TRICX</name>
<evidence type="ECO:0000313" key="3">
    <source>
        <dbReference type="Proteomes" id="UP000887159"/>
    </source>
</evidence>
<gene>
    <name evidence="2" type="ORF">TNCV_1076931</name>
</gene>
<evidence type="ECO:0000313" key="2">
    <source>
        <dbReference type="EMBL" id="GFX97322.1"/>
    </source>
</evidence>
<comment type="caution">
    <text evidence="2">The sequence shown here is derived from an EMBL/GenBank/DDBJ whole genome shotgun (WGS) entry which is preliminary data.</text>
</comment>
<accession>A0A8X6V726</accession>
<reference evidence="2" key="1">
    <citation type="submission" date="2020-08" db="EMBL/GenBank/DDBJ databases">
        <title>Multicomponent nature underlies the extraordinary mechanical properties of spider dragline silk.</title>
        <authorList>
            <person name="Kono N."/>
            <person name="Nakamura H."/>
            <person name="Mori M."/>
            <person name="Yoshida Y."/>
            <person name="Ohtoshi R."/>
            <person name="Malay A.D."/>
            <person name="Moran D.A.P."/>
            <person name="Tomita M."/>
            <person name="Numata K."/>
            <person name="Arakawa K."/>
        </authorList>
    </citation>
    <scope>NUCLEOTIDE SEQUENCE</scope>
</reference>
<feature type="compositionally biased region" description="Polar residues" evidence="1">
    <location>
        <begin position="75"/>
        <end position="94"/>
    </location>
</feature>
<evidence type="ECO:0000256" key="1">
    <source>
        <dbReference type="SAM" id="MobiDB-lite"/>
    </source>
</evidence>
<dbReference type="Proteomes" id="UP000887159">
    <property type="component" value="Unassembled WGS sequence"/>
</dbReference>
<proteinExistence type="predicted"/>
<dbReference type="EMBL" id="BMAU01021197">
    <property type="protein sequence ID" value="GFX97322.1"/>
    <property type="molecule type" value="Genomic_DNA"/>
</dbReference>
<feature type="region of interest" description="Disordered" evidence="1">
    <location>
        <begin position="69"/>
        <end position="94"/>
    </location>
</feature>
<protein>
    <submittedName>
        <fullName evidence="2">Uncharacterized protein</fullName>
    </submittedName>
</protein>
<dbReference type="AlphaFoldDB" id="A0A8X6V726"/>
<organism evidence="2 3">
    <name type="scientific">Trichonephila clavipes</name>
    <name type="common">Golden silk orbweaver</name>
    <name type="synonym">Nephila clavipes</name>
    <dbReference type="NCBI Taxonomy" id="2585209"/>
    <lineage>
        <taxon>Eukaryota</taxon>
        <taxon>Metazoa</taxon>
        <taxon>Ecdysozoa</taxon>
        <taxon>Arthropoda</taxon>
        <taxon>Chelicerata</taxon>
        <taxon>Arachnida</taxon>
        <taxon>Araneae</taxon>
        <taxon>Araneomorphae</taxon>
        <taxon>Entelegynae</taxon>
        <taxon>Araneoidea</taxon>
        <taxon>Nephilidae</taxon>
        <taxon>Trichonephila</taxon>
    </lineage>
</organism>
<keyword evidence="3" id="KW-1185">Reference proteome</keyword>
<sequence length="94" mass="10455">MNIILKDDIPVCQRARRLSCSEKLQVTDQIDDWLQQVLVCSVFFICFRFSSGLHEKKGISTAADSVRSGWPVVGSNRQQTTQSSRAGAANPNQN</sequence>